<gene>
    <name evidence="1" type="ORF">TrVE_jg6212</name>
</gene>
<accession>A0A9W7BKH2</accession>
<dbReference type="InterPro" id="IPR029063">
    <property type="entry name" value="SAM-dependent_MTases_sf"/>
</dbReference>
<dbReference type="PANTHER" id="PTHR14614:SF132">
    <property type="entry name" value="PROTEIN-LYSINE METHYLTRANSFERASE C42C1.13"/>
    <property type="match status" value="1"/>
</dbReference>
<dbReference type="Proteomes" id="UP001165160">
    <property type="component" value="Unassembled WGS sequence"/>
</dbReference>
<dbReference type="SUPFAM" id="SSF56214">
    <property type="entry name" value="4'-phosphopantetheinyl transferase"/>
    <property type="match status" value="1"/>
</dbReference>
<proteinExistence type="predicted"/>
<reference evidence="2" key="1">
    <citation type="journal article" date="2023" name="Commun. Biol.">
        <title>Genome analysis of Parmales, the sister group of diatoms, reveals the evolutionary specialization of diatoms from phago-mixotrophs to photoautotrophs.</title>
        <authorList>
            <person name="Ban H."/>
            <person name="Sato S."/>
            <person name="Yoshikawa S."/>
            <person name="Yamada K."/>
            <person name="Nakamura Y."/>
            <person name="Ichinomiya M."/>
            <person name="Sato N."/>
            <person name="Blanc-Mathieu R."/>
            <person name="Endo H."/>
            <person name="Kuwata A."/>
            <person name="Ogata H."/>
        </authorList>
    </citation>
    <scope>NUCLEOTIDE SEQUENCE [LARGE SCALE GENOMIC DNA]</scope>
    <source>
        <strain evidence="2">NIES 3699</strain>
    </source>
</reference>
<dbReference type="AlphaFoldDB" id="A0A9W7BKH2"/>
<sequence length="470" mass="52454">MSSHTTPLTVTLYRLPLTSLPPSLAYPPSLSRIHPSHKLLSLSSLLLKVHLVPNYTLTPPPYKKPVHEDYVFNVSHDQDICCLAVMGINTGMIVGLDVVVHKPLPKHTPTVSHYVSLFTSQIPPLEISWIGSDLTRFYYVWSCREAFFKMIGTGLLGDVLEYDFEFGEIMDEPRVRRGGVVIPCKFFTETSTDTVYIITCCASSFYACPSFSSFLPPPPPPSPTLPPLTFLPITLSPSAILPTYTSLSSSTLVPYDPTSKLSPTLKQSTFHLSLSPTIYLTLNQAYQPDSKGGTSLGFGASVYPCSIVLSLYIFDHLPEEGRFIELGAGPGLVGLVCKVKGWGGGVTDGDEKSCGLARGNLGRVEGGEVKVERYRWGERGGGVFEWLFMSDVVARPYVEAMEDLVKSLEMFFEGNADLKVLFSYQKRGGGEERFWNMCEEKGWKMERIEDWWIRSEWRKEGIEIWRITKS</sequence>
<evidence type="ECO:0000313" key="2">
    <source>
        <dbReference type="Proteomes" id="UP001165160"/>
    </source>
</evidence>
<protein>
    <recommendedName>
        <fullName evidence="3">4'-phosphopantetheinyl transferase domain-containing protein</fullName>
    </recommendedName>
</protein>
<dbReference type="SUPFAM" id="SSF53335">
    <property type="entry name" value="S-adenosyl-L-methionine-dependent methyltransferases"/>
    <property type="match status" value="1"/>
</dbReference>
<comment type="caution">
    <text evidence="1">The sequence shown here is derived from an EMBL/GenBank/DDBJ whole genome shotgun (WGS) entry which is preliminary data.</text>
</comment>
<evidence type="ECO:0000313" key="1">
    <source>
        <dbReference type="EMBL" id="GMH89565.1"/>
    </source>
</evidence>
<dbReference type="InterPro" id="IPR019410">
    <property type="entry name" value="Methyltransf_16"/>
</dbReference>
<dbReference type="GO" id="GO:0000287">
    <property type="term" value="F:magnesium ion binding"/>
    <property type="evidence" value="ECO:0007669"/>
    <property type="project" value="InterPro"/>
</dbReference>
<dbReference type="EMBL" id="BRXX01000096">
    <property type="protein sequence ID" value="GMH89565.1"/>
    <property type="molecule type" value="Genomic_DNA"/>
</dbReference>
<evidence type="ECO:0008006" key="3">
    <source>
        <dbReference type="Google" id="ProtNLM"/>
    </source>
</evidence>
<dbReference type="Gene3D" id="3.90.470.20">
    <property type="entry name" value="4'-phosphopantetheinyl transferase domain"/>
    <property type="match status" value="1"/>
</dbReference>
<dbReference type="Gene3D" id="3.40.50.150">
    <property type="entry name" value="Vaccinia Virus protein VP39"/>
    <property type="match status" value="1"/>
</dbReference>
<dbReference type="Pfam" id="PF10294">
    <property type="entry name" value="Methyltransf_16"/>
    <property type="match status" value="1"/>
</dbReference>
<name>A0A9W7BKH2_9STRA</name>
<dbReference type="InterPro" id="IPR037143">
    <property type="entry name" value="4-PPantetheinyl_Trfase_dom_sf"/>
</dbReference>
<organism evidence="1 2">
    <name type="scientific">Triparma verrucosa</name>
    <dbReference type="NCBI Taxonomy" id="1606542"/>
    <lineage>
        <taxon>Eukaryota</taxon>
        <taxon>Sar</taxon>
        <taxon>Stramenopiles</taxon>
        <taxon>Ochrophyta</taxon>
        <taxon>Bolidophyceae</taxon>
        <taxon>Parmales</taxon>
        <taxon>Triparmaceae</taxon>
        <taxon>Triparma</taxon>
    </lineage>
</organism>
<dbReference type="PANTHER" id="PTHR14614">
    <property type="entry name" value="HEPATOCELLULAR CARCINOMA-ASSOCIATED ANTIGEN"/>
    <property type="match status" value="1"/>
</dbReference>
<dbReference type="GO" id="GO:0008897">
    <property type="term" value="F:holo-[acyl-carrier-protein] synthase activity"/>
    <property type="evidence" value="ECO:0007669"/>
    <property type="project" value="InterPro"/>
</dbReference>
<keyword evidence="2" id="KW-1185">Reference proteome</keyword>